<keyword evidence="7" id="KW-1185">Reference proteome</keyword>
<proteinExistence type="predicted"/>
<dbReference type="Proteomes" id="UP000054097">
    <property type="component" value="Unassembled WGS sequence"/>
</dbReference>
<evidence type="ECO:0000259" key="5">
    <source>
        <dbReference type="PROSITE" id="PS50865"/>
    </source>
</evidence>
<name>A0A0C3B3R4_SERVB</name>
<dbReference type="Pfam" id="PF01753">
    <property type="entry name" value="zf-MYND"/>
    <property type="match status" value="1"/>
</dbReference>
<dbReference type="GO" id="GO:0008270">
    <property type="term" value="F:zinc ion binding"/>
    <property type="evidence" value="ECO:0007669"/>
    <property type="project" value="UniProtKB-KW"/>
</dbReference>
<reference evidence="6 7" key="1">
    <citation type="submission" date="2014-04" db="EMBL/GenBank/DDBJ databases">
        <authorList>
            <consortium name="DOE Joint Genome Institute"/>
            <person name="Kuo A."/>
            <person name="Zuccaro A."/>
            <person name="Kohler A."/>
            <person name="Nagy L.G."/>
            <person name="Floudas D."/>
            <person name="Copeland A."/>
            <person name="Barry K.W."/>
            <person name="Cichocki N."/>
            <person name="Veneault-Fourrey C."/>
            <person name="LaButti K."/>
            <person name="Lindquist E.A."/>
            <person name="Lipzen A."/>
            <person name="Lundell T."/>
            <person name="Morin E."/>
            <person name="Murat C."/>
            <person name="Sun H."/>
            <person name="Tunlid A."/>
            <person name="Henrissat B."/>
            <person name="Grigoriev I.V."/>
            <person name="Hibbett D.S."/>
            <person name="Martin F."/>
            <person name="Nordberg H.P."/>
            <person name="Cantor M.N."/>
            <person name="Hua S.X."/>
        </authorList>
    </citation>
    <scope>NUCLEOTIDE SEQUENCE [LARGE SCALE GENOMIC DNA]</scope>
    <source>
        <strain evidence="6 7">MAFF 305830</strain>
    </source>
</reference>
<feature type="domain" description="MYND-type" evidence="5">
    <location>
        <begin position="28"/>
        <end position="73"/>
    </location>
</feature>
<reference evidence="7" key="2">
    <citation type="submission" date="2015-01" db="EMBL/GenBank/DDBJ databases">
        <title>Evolutionary Origins and Diversification of the Mycorrhizal Mutualists.</title>
        <authorList>
            <consortium name="DOE Joint Genome Institute"/>
            <consortium name="Mycorrhizal Genomics Consortium"/>
            <person name="Kohler A."/>
            <person name="Kuo A."/>
            <person name="Nagy L.G."/>
            <person name="Floudas D."/>
            <person name="Copeland A."/>
            <person name="Barry K.W."/>
            <person name="Cichocki N."/>
            <person name="Veneault-Fourrey C."/>
            <person name="LaButti K."/>
            <person name="Lindquist E.A."/>
            <person name="Lipzen A."/>
            <person name="Lundell T."/>
            <person name="Morin E."/>
            <person name="Murat C."/>
            <person name="Riley R."/>
            <person name="Ohm R."/>
            <person name="Sun H."/>
            <person name="Tunlid A."/>
            <person name="Henrissat B."/>
            <person name="Grigoriev I.V."/>
            <person name="Hibbett D.S."/>
            <person name="Martin F."/>
        </authorList>
    </citation>
    <scope>NUCLEOTIDE SEQUENCE [LARGE SCALE GENOMIC DNA]</scope>
    <source>
        <strain evidence="7">MAFF 305830</strain>
    </source>
</reference>
<keyword evidence="2 4" id="KW-0863">Zinc-finger</keyword>
<evidence type="ECO:0000256" key="1">
    <source>
        <dbReference type="ARBA" id="ARBA00022723"/>
    </source>
</evidence>
<dbReference type="PROSITE" id="PS50865">
    <property type="entry name" value="ZF_MYND_2"/>
    <property type="match status" value="1"/>
</dbReference>
<sequence>MADCFQLLPQWAKDKLVPEPGRKEWMQCYNCRVYKDIAALKKCGGCSEYRQPPIYYCGKQCQKAHWPSHKADCKIIQERGHSYPDDPHKLHLAMLIHRWQVTNGELLVWIIGQAFYCNPSMDPTKVLLEMELDRTSFQLISFRFVAKLDSEYIGFFSQSHFDRLHGKEYHWFCLTINDRTAGPGNSACIILPKLYTARELATIANDREGPFLEWPWIPAHLTRVVENSKLIMGKKWNLLMTATYLQRINPRSSLDRFRAPELQLAVPFFPKDMDVWYQKLNDPFIWGILVKAGHVKKVLDANELSNGNLLRGPL</sequence>
<organism evidence="6 7">
    <name type="scientific">Serendipita vermifera MAFF 305830</name>
    <dbReference type="NCBI Taxonomy" id="933852"/>
    <lineage>
        <taxon>Eukaryota</taxon>
        <taxon>Fungi</taxon>
        <taxon>Dikarya</taxon>
        <taxon>Basidiomycota</taxon>
        <taxon>Agaricomycotina</taxon>
        <taxon>Agaricomycetes</taxon>
        <taxon>Sebacinales</taxon>
        <taxon>Serendipitaceae</taxon>
        <taxon>Serendipita</taxon>
    </lineage>
</organism>
<keyword evidence="3" id="KW-0862">Zinc</keyword>
<evidence type="ECO:0000313" key="6">
    <source>
        <dbReference type="EMBL" id="KIM26844.1"/>
    </source>
</evidence>
<evidence type="ECO:0000256" key="3">
    <source>
        <dbReference type="ARBA" id="ARBA00022833"/>
    </source>
</evidence>
<gene>
    <name evidence="6" type="ORF">M408DRAFT_312191</name>
</gene>
<evidence type="ECO:0000256" key="2">
    <source>
        <dbReference type="ARBA" id="ARBA00022771"/>
    </source>
</evidence>
<dbReference type="OrthoDB" id="341421at2759"/>
<evidence type="ECO:0000313" key="7">
    <source>
        <dbReference type="Proteomes" id="UP000054097"/>
    </source>
</evidence>
<dbReference type="InterPro" id="IPR002893">
    <property type="entry name" value="Znf_MYND"/>
</dbReference>
<protein>
    <recommendedName>
        <fullName evidence="5">MYND-type domain-containing protein</fullName>
    </recommendedName>
</protein>
<accession>A0A0C3B3R4</accession>
<dbReference type="EMBL" id="KN824303">
    <property type="protein sequence ID" value="KIM26844.1"/>
    <property type="molecule type" value="Genomic_DNA"/>
</dbReference>
<keyword evidence="1" id="KW-0479">Metal-binding</keyword>
<dbReference type="STRING" id="933852.A0A0C3B3R4"/>
<dbReference type="SUPFAM" id="SSF144232">
    <property type="entry name" value="HIT/MYND zinc finger-like"/>
    <property type="match status" value="1"/>
</dbReference>
<dbReference type="Gene3D" id="6.10.140.2220">
    <property type="match status" value="1"/>
</dbReference>
<dbReference type="AlphaFoldDB" id="A0A0C3B3R4"/>
<dbReference type="HOGENOM" id="CLU_076959_0_0_1"/>
<evidence type="ECO:0000256" key="4">
    <source>
        <dbReference type="PROSITE-ProRule" id="PRU00134"/>
    </source>
</evidence>